<feature type="binding site" evidence="12">
    <location>
        <position position="140"/>
    </location>
    <ligand>
        <name>CTP</name>
        <dbReference type="ChEBI" id="CHEBI:37563"/>
    </ligand>
</feature>
<dbReference type="InterPro" id="IPR012006">
    <property type="entry name" value="CCA_bact"/>
</dbReference>
<comment type="caution">
    <text evidence="14">The sequence shown here is derived from an EMBL/GenBank/DDBJ whole genome shotgun (WGS) entry which is preliminary data.</text>
</comment>
<evidence type="ECO:0000256" key="12">
    <source>
        <dbReference type="HAMAP-Rule" id="MF_01261"/>
    </source>
</evidence>
<dbReference type="GO" id="GO:0004810">
    <property type="term" value="F:CCA tRNA nucleotidyltransferase activity"/>
    <property type="evidence" value="ECO:0007669"/>
    <property type="project" value="UniProtKB-EC"/>
</dbReference>
<evidence type="ECO:0000256" key="8">
    <source>
        <dbReference type="ARBA" id="ARBA00022801"/>
    </source>
</evidence>
<feature type="binding site" evidence="12">
    <location>
        <position position="91"/>
    </location>
    <ligand>
        <name>CTP</name>
        <dbReference type="ChEBI" id="CHEBI:37563"/>
    </ligand>
</feature>
<evidence type="ECO:0000256" key="2">
    <source>
        <dbReference type="ARBA" id="ARBA00022679"/>
    </source>
</evidence>
<dbReference type="HAMAP" id="MF_01262">
    <property type="entry name" value="CCA_bact_type2"/>
    <property type="match status" value="1"/>
</dbReference>
<evidence type="ECO:0000256" key="9">
    <source>
        <dbReference type="ARBA" id="ARBA00022840"/>
    </source>
</evidence>
<accession>A0ABT2FFX5</accession>
<dbReference type="EC" id="3.1.3.-" evidence="12"/>
<keyword evidence="8 12" id="KW-0378">Hydrolase</keyword>
<feature type="binding site" evidence="12">
    <location>
        <position position="137"/>
    </location>
    <ligand>
        <name>CTP</name>
        <dbReference type="ChEBI" id="CHEBI:37563"/>
    </ligand>
</feature>
<dbReference type="Gene3D" id="1.10.3090.10">
    <property type="entry name" value="cca-adding enzyme, domain 2"/>
    <property type="match status" value="1"/>
</dbReference>
<dbReference type="Pfam" id="PF12627">
    <property type="entry name" value="PolyA_pol_RNAbd"/>
    <property type="match status" value="1"/>
</dbReference>
<dbReference type="RefSeq" id="WP_238894600.1">
    <property type="nucleotide sequence ID" value="NZ_JAKOGG010000001.1"/>
</dbReference>
<dbReference type="EC" id="3.1.4.-" evidence="12"/>
<dbReference type="InterPro" id="IPR032828">
    <property type="entry name" value="PolyA_RNA-bd"/>
</dbReference>
<dbReference type="NCBIfam" id="NF008137">
    <property type="entry name" value="PRK10885.1"/>
    <property type="match status" value="1"/>
</dbReference>
<evidence type="ECO:0000259" key="13">
    <source>
        <dbReference type="PROSITE" id="PS51831"/>
    </source>
</evidence>
<keyword evidence="5 12" id="KW-0479">Metal-binding</keyword>
<reference evidence="14 15" key="1">
    <citation type="submission" date="2022-02" db="EMBL/GenBank/DDBJ databases">
        <authorList>
            <person name="Zhuang L."/>
        </authorList>
    </citation>
    <scope>NUCLEOTIDE SEQUENCE [LARGE SCALE GENOMIC DNA]</scope>
    <source>
        <strain evidence="14 15">C32</strain>
    </source>
</reference>
<feature type="binding site" evidence="12">
    <location>
        <position position="8"/>
    </location>
    <ligand>
        <name>CTP</name>
        <dbReference type="ChEBI" id="CHEBI:37563"/>
    </ligand>
</feature>
<dbReference type="InterPro" id="IPR043519">
    <property type="entry name" value="NT_sf"/>
</dbReference>
<evidence type="ECO:0000313" key="15">
    <source>
        <dbReference type="Proteomes" id="UP001201549"/>
    </source>
</evidence>
<evidence type="ECO:0000256" key="1">
    <source>
        <dbReference type="ARBA" id="ARBA00022596"/>
    </source>
</evidence>
<keyword evidence="9 12" id="KW-0067">ATP-binding</keyword>
<dbReference type="SUPFAM" id="SSF81891">
    <property type="entry name" value="Poly A polymerase C-terminal region-like"/>
    <property type="match status" value="1"/>
</dbReference>
<keyword evidence="6 12" id="KW-0547">Nucleotide-binding</keyword>
<keyword evidence="3 12" id="KW-0819">tRNA processing</keyword>
<comment type="miscellaneous">
    <text evidence="12">A single active site specifically recognizes both ATP and CTP and is responsible for their addition.</text>
</comment>
<dbReference type="HAMAP" id="MF_01261">
    <property type="entry name" value="CCA_bact_type1"/>
    <property type="match status" value="1"/>
</dbReference>
<feature type="binding site" evidence="12">
    <location>
        <position position="11"/>
    </location>
    <ligand>
        <name>CTP</name>
        <dbReference type="ChEBI" id="CHEBI:37563"/>
    </ligand>
</feature>
<reference evidence="15" key="2">
    <citation type="submission" date="2023-07" db="EMBL/GenBank/DDBJ databases">
        <title>Shewanella mangrovi sp. nov., an acetaldehyde- degrading bacterium isolated from mangrove sediment.</title>
        <authorList>
            <person name="Liu Y."/>
        </authorList>
    </citation>
    <scope>NUCLEOTIDE SEQUENCE [LARGE SCALE GENOMIC DNA]</scope>
    <source>
        <strain evidence="15">C32</strain>
    </source>
</reference>
<keyword evidence="15" id="KW-1185">Reference proteome</keyword>
<name>A0ABT2FFX5_9GAMM</name>
<dbReference type="PIRSF" id="PIRSF000813">
    <property type="entry name" value="CCA_bact"/>
    <property type="match status" value="1"/>
</dbReference>
<evidence type="ECO:0000256" key="5">
    <source>
        <dbReference type="ARBA" id="ARBA00022723"/>
    </source>
</evidence>
<organism evidence="14 15">
    <name type="scientific">Shewanella electrica</name>
    <dbReference type="NCBI Taxonomy" id="515560"/>
    <lineage>
        <taxon>Bacteria</taxon>
        <taxon>Pseudomonadati</taxon>
        <taxon>Pseudomonadota</taxon>
        <taxon>Gammaproteobacteria</taxon>
        <taxon>Alteromonadales</taxon>
        <taxon>Shewanellaceae</taxon>
        <taxon>Shewanella</taxon>
    </lineage>
</organism>
<evidence type="ECO:0000256" key="4">
    <source>
        <dbReference type="ARBA" id="ARBA00022695"/>
    </source>
</evidence>
<evidence type="ECO:0000256" key="7">
    <source>
        <dbReference type="ARBA" id="ARBA00022800"/>
    </source>
</evidence>
<keyword evidence="2 12" id="KW-0808">Transferase</keyword>
<dbReference type="Gene3D" id="3.30.460.10">
    <property type="entry name" value="Beta Polymerase, domain 2"/>
    <property type="match status" value="1"/>
</dbReference>
<feature type="binding site" evidence="12">
    <location>
        <position position="8"/>
    </location>
    <ligand>
        <name>ATP</name>
        <dbReference type="ChEBI" id="CHEBI:30616"/>
    </ligand>
</feature>
<comment type="similarity">
    <text evidence="12">Belongs to the tRNA nucleotidyltransferase/poly(A) polymerase family. Bacterial CCA-adding enzyme type 1 subfamily.</text>
</comment>
<dbReference type="InterPro" id="IPR002646">
    <property type="entry name" value="PolA_pol_head_dom"/>
</dbReference>
<keyword evidence="1 12" id="KW-0533">Nickel</keyword>
<keyword evidence="4 12" id="KW-0548">Nucleotidyltransferase</keyword>
<dbReference type="EMBL" id="JAKOGG010000001">
    <property type="protein sequence ID" value="MCS4555200.1"/>
    <property type="molecule type" value="Genomic_DNA"/>
</dbReference>
<comment type="cofactor">
    <cofactor evidence="12">
        <name>Mg(2+)</name>
        <dbReference type="ChEBI" id="CHEBI:18420"/>
    </cofactor>
    <text evidence="12">Magnesium is required for nucleotidyltransferase activity.</text>
</comment>
<sequence>MQFYLVGGAVRDQLLGLAIKDRDHLVVGATVEQMLAKGYRQVGKDFPVFLHPKTQEEYALARTERKTGRGYGGFTVDASPEVTLEEDLLRRDLTINAIAQDEHGQLFDPYGGQQDLQQRVLRHVSPAFVEDPLRVLRVARFAARYANLGFTVAPETMALMRELAESGELEALSAERLWQELERALNTPSPWVFIEVLRDCGALAHVMPEIDALFGVPQPAQWHPEIDTGIHTLMSLKCATQLSDDAQVRFATLLHDLGKALTPEELLPKHHGHGQAGQAPIRELCQRLRVPNEYRDLALLASDLHQDIHNLPQLKPSTVLRKLDQIDAWRKPHRVTQLISVCQADAQGRTGLENQPYPQGPLLQQIFDQTSAVDIKPILAAGYKGAEIKEQVAKIRTTIIKLLLTEFNQNV</sequence>
<keyword evidence="7 12" id="KW-0692">RNA repair</keyword>
<feature type="binding site" evidence="12">
    <location>
        <position position="140"/>
    </location>
    <ligand>
        <name>ATP</name>
        <dbReference type="ChEBI" id="CHEBI:30616"/>
    </ligand>
</feature>
<evidence type="ECO:0000256" key="6">
    <source>
        <dbReference type="ARBA" id="ARBA00022741"/>
    </source>
</evidence>
<dbReference type="Proteomes" id="UP001201549">
    <property type="component" value="Unassembled WGS sequence"/>
</dbReference>
<protein>
    <recommendedName>
        <fullName evidence="12">Multifunctional CCA protein</fullName>
    </recommendedName>
    <domain>
        <recommendedName>
            <fullName evidence="12">CCA-adding enzyme</fullName>
            <ecNumber evidence="12">2.7.7.72</ecNumber>
        </recommendedName>
        <alternativeName>
            <fullName evidence="12">CCA tRNA nucleotidyltransferase</fullName>
        </alternativeName>
        <alternativeName>
            <fullName evidence="12">tRNA CCA-pyrophosphorylase</fullName>
        </alternativeName>
        <alternativeName>
            <fullName evidence="12">tRNA adenylyl-/cytidylyl-transferase</fullName>
        </alternativeName>
        <alternativeName>
            <fullName evidence="12">tRNA nucleotidyltransferase</fullName>
        </alternativeName>
        <alternativeName>
            <fullName evidence="12">tRNA-NT</fullName>
        </alternativeName>
    </domain>
    <domain>
        <recommendedName>
            <fullName evidence="12">2'-nucleotidase</fullName>
            <ecNumber evidence="12">3.1.3.-</ecNumber>
        </recommendedName>
    </domain>
    <domain>
        <recommendedName>
            <fullName evidence="12">2',3'-cyclic phosphodiesterase</fullName>
            <ecNumber evidence="12">3.1.4.-</ecNumber>
        </recommendedName>
    </domain>
    <domain>
        <recommendedName>
            <fullName evidence="12">Phosphatase</fullName>
        </recommendedName>
    </domain>
</protein>
<comment type="catalytic activity">
    <reaction evidence="12">
        <text>a tRNA with a 3' CCA end + 2 CTP + ATP = a tRNA with a 3' CCACCA end + 3 diphosphate</text>
        <dbReference type="Rhea" id="RHEA:76235"/>
        <dbReference type="Rhea" id="RHEA-COMP:10468"/>
        <dbReference type="Rhea" id="RHEA-COMP:18655"/>
        <dbReference type="ChEBI" id="CHEBI:30616"/>
        <dbReference type="ChEBI" id="CHEBI:33019"/>
        <dbReference type="ChEBI" id="CHEBI:37563"/>
        <dbReference type="ChEBI" id="CHEBI:83071"/>
        <dbReference type="ChEBI" id="CHEBI:195187"/>
    </reaction>
</comment>
<evidence type="ECO:0000256" key="10">
    <source>
        <dbReference type="ARBA" id="ARBA00022842"/>
    </source>
</evidence>
<keyword evidence="10 12" id="KW-0460">Magnesium</keyword>
<comment type="catalytic activity">
    <reaction evidence="12">
        <text>a tRNA precursor + 2 CTP + ATP = a tRNA with a 3' CCA end + 3 diphosphate</text>
        <dbReference type="Rhea" id="RHEA:14433"/>
        <dbReference type="Rhea" id="RHEA-COMP:10465"/>
        <dbReference type="Rhea" id="RHEA-COMP:10468"/>
        <dbReference type="ChEBI" id="CHEBI:30616"/>
        <dbReference type="ChEBI" id="CHEBI:33019"/>
        <dbReference type="ChEBI" id="CHEBI:37563"/>
        <dbReference type="ChEBI" id="CHEBI:74896"/>
        <dbReference type="ChEBI" id="CHEBI:83071"/>
        <dbReference type="EC" id="2.7.7.72"/>
    </reaction>
</comment>
<dbReference type="InterPro" id="IPR006674">
    <property type="entry name" value="HD_domain"/>
</dbReference>
<feature type="domain" description="HD" evidence="13">
    <location>
        <begin position="228"/>
        <end position="329"/>
    </location>
</feature>
<dbReference type="GO" id="GO:0016787">
    <property type="term" value="F:hydrolase activity"/>
    <property type="evidence" value="ECO:0007669"/>
    <property type="project" value="UniProtKB-KW"/>
</dbReference>
<proteinExistence type="inferred from homology"/>
<feature type="binding site" evidence="12">
    <location>
        <position position="21"/>
    </location>
    <ligand>
        <name>Mg(2+)</name>
        <dbReference type="ChEBI" id="CHEBI:18420"/>
    </ligand>
</feature>
<dbReference type="Pfam" id="PF01743">
    <property type="entry name" value="PolyA_pol"/>
    <property type="match status" value="1"/>
</dbReference>
<dbReference type="SUPFAM" id="SSF81301">
    <property type="entry name" value="Nucleotidyltransferase"/>
    <property type="match status" value="1"/>
</dbReference>
<comment type="subunit">
    <text evidence="12">Monomer. Can also form homodimers and oligomers.</text>
</comment>
<gene>
    <name evidence="12" type="primary">cca</name>
    <name evidence="14" type="ORF">L9G74_01990</name>
</gene>
<comment type="cofactor">
    <cofactor evidence="12">
        <name>Ni(2+)</name>
        <dbReference type="ChEBI" id="CHEBI:49786"/>
    </cofactor>
    <text evidence="12">Nickel for phosphatase activity.</text>
</comment>
<dbReference type="InterPro" id="IPR003607">
    <property type="entry name" value="HD/PDEase_dom"/>
</dbReference>
<keyword evidence="11 12" id="KW-0694">RNA-binding</keyword>
<feature type="binding site" evidence="12">
    <location>
        <position position="23"/>
    </location>
    <ligand>
        <name>Mg(2+)</name>
        <dbReference type="ChEBI" id="CHEBI:18420"/>
    </ligand>
</feature>
<dbReference type="PROSITE" id="PS51831">
    <property type="entry name" value="HD"/>
    <property type="match status" value="1"/>
</dbReference>
<evidence type="ECO:0000256" key="3">
    <source>
        <dbReference type="ARBA" id="ARBA00022694"/>
    </source>
</evidence>
<feature type="binding site" evidence="12">
    <location>
        <position position="91"/>
    </location>
    <ligand>
        <name>ATP</name>
        <dbReference type="ChEBI" id="CHEBI:30616"/>
    </ligand>
</feature>
<dbReference type="Pfam" id="PF01966">
    <property type="entry name" value="HD"/>
    <property type="match status" value="1"/>
</dbReference>
<dbReference type="PANTHER" id="PTHR47545:SF1">
    <property type="entry name" value="MULTIFUNCTIONAL CCA PROTEIN"/>
    <property type="match status" value="1"/>
</dbReference>
<evidence type="ECO:0000256" key="11">
    <source>
        <dbReference type="ARBA" id="ARBA00022884"/>
    </source>
</evidence>
<evidence type="ECO:0000313" key="14">
    <source>
        <dbReference type="EMBL" id="MCS4555200.1"/>
    </source>
</evidence>
<dbReference type="InterPro" id="IPR050124">
    <property type="entry name" value="tRNA_CCA-adding_enzyme"/>
</dbReference>
<comment type="domain">
    <text evidence="12">Comprises two domains: an N-terminal domain containing the nucleotidyltransferase activity and a C-terminal HD domain associated with both phosphodiesterase and phosphatase activities.</text>
</comment>
<keyword evidence="12" id="KW-0511">Multifunctional enzyme</keyword>
<dbReference type="CDD" id="cd00077">
    <property type="entry name" value="HDc"/>
    <property type="match status" value="1"/>
</dbReference>
<dbReference type="PANTHER" id="PTHR47545">
    <property type="entry name" value="MULTIFUNCTIONAL CCA PROTEIN"/>
    <property type="match status" value="1"/>
</dbReference>
<comment type="function">
    <text evidence="12">Catalyzes the addition and repair of the essential 3'-terminal CCA sequence in tRNAs without using a nucleic acid template. Adds these three nucleotides in the order of C, C, and A to the tRNA nucleotide-73, using CTP and ATP as substrates and producing inorganic pyrophosphate. tRNA 3'-terminal CCA addition is required both for tRNA processing and repair. Also involved in tRNA surveillance by mediating tandem CCA addition to generate a CCACCA at the 3' terminus of unstable tRNAs. While stable tRNAs receive only 3'-terminal CCA, unstable tRNAs are marked with CCACCA and rapidly degraded.</text>
</comment>
<dbReference type="CDD" id="cd05398">
    <property type="entry name" value="NT_ClassII-CCAase"/>
    <property type="match status" value="1"/>
</dbReference>
<feature type="binding site" evidence="12">
    <location>
        <position position="137"/>
    </location>
    <ligand>
        <name>ATP</name>
        <dbReference type="ChEBI" id="CHEBI:30616"/>
    </ligand>
</feature>
<dbReference type="EC" id="2.7.7.72" evidence="12"/>
<feature type="binding site" evidence="12">
    <location>
        <position position="11"/>
    </location>
    <ligand>
        <name>ATP</name>
        <dbReference type="ChEBI" id="CHEBI:30616"/>
    </ligand>
</feature>